<keyword evidence="2" id="KW-1185">Reference proteome</keyword>
<dbReference type="EMBL" id="QTTN01000005">
    <property type="protein sequence ID" value="REE91315.1"/>
    <property type="molecule type" value="Genomic_DNA"/>
</dbReference>
<dbReference type="AlphaFoldDB" id="A0A3D9SGE4"/>
<dbReference type="Proteomes" id="UP000256304">
    <property type="component" value="Unassembled WGS sequence"/>
</dbReference>
<organism evidence="1 2">
    <name type="scientific">Paenibacillus taihuensis</name>
    <dbReference type="NCBI Taxonomy" id="1156355"/>
    <lineage>
        <taxon>Bacteria</taxon>
        <taxon>Bacillati</taxon>
        <taxon>Bacillota</taxon>
        <taxon>Bacilli</taxon>
        <taxon>Bacillales</taxon>
        <taxon>Paenibacillaceae</taxon>
        <taxon>Paenibacillus</taxon>
    </lineage>
</organism>
<accession>A0A3D9SGE4</accession>
<sequence length="41" mass="4755">MRRYKCNNALIFGRISDSAVVGQKLVYICTYSGRKETRQVE</sequence>
<evidence type="ECO:0000313" key="1">
    <source>
        <dbReference type="EMBL" id="REE91315.1"/>
    </source>
</evidence>
<name>A0A3D9SGE4_9BACL</name>
<protein>
    <submittedName>
        <fullName evidence="1">Uncharacterized protein</fullName>
    </submittedName>
</protein>
<comment type="caution">
    <text evidence="1">The sequence shown here is derived from an EMBL/GenBank/DDBJ whole genome shotgun (WGS) entry which is preliminary data.</text>
</comment>
<gene>
    <name evidence="1" type="ORF">A8990_10519</name>
</gene>
<proteinExistence type="predicted"/>
<evidence type="ECO:0000313" key="2">
    <source>
        <dbReference type="Proteomes" id="UP000256304"/>
    </source>
</evidence>
<reference evidence="1 2" key="1">
    <citation type="submission" date="2018-08" db="EMBL/GenBank/DDBJ databases">
        <title>Genomic Encyclopedia of Type Strains, Phase III (KMG-III): the genomes of soil and plant-associated and newly described type strains.</title>
        <authorList>
            <person name="Whitman W."/>
        </authorList>
    </citation>
    <scope>NUCLEOTIDE SEQUENCE [LARGE SCALE GENOMIC DNA]</scope>
    <source>
        <strain evidence="1 2">CGMCC 1.10966</strain>
    </source>
</reference>